<organism evidence="1 2">
    <name type="scientific">Diphasiastrum complanatum</name>
    <name type="common">Issler's clubmoss</name>
    <name type="synonym">Lycopodium complanatum</name>
    <dbReference type="NCBI Taxonomy" id="34168"/>
    <lineage>
        <taxon>Eukaryota</taxon>
        <taxon>Viridiplantae</taxon>
        <taxon>Streptophyta</taxon>
        <taxon>Embryophyta</taxon>
        <taxon>Tracheophyta</taxon>
        <taxon>Lycopodiopsida</taxon>
        <taxon>Lycopodiales</taxon>
        <taxon>Lycopodiaceae</taxon>
        <taxon>Lycopodioideae</taxon>
        <taxon>Diphasiastrum</taxon>
    </lineage>
</organism>
<name>A0ACC2ARM2_DIPCM</name>
<protein>
    <submittedName>
        <fullName evidence="1">Uncharacterized protein</fullName>
    </submittedName>
</protein>
<proteinExistence type="predicted"/>
<dbReference type="EMBL" id="CM055111">
    <property type="protein sequence ID" value="KAJ7520204.1"/>
    <property type="molecule type" value="Genomic_DNA"/>
</dbReference>
<sequence length="1031" mass="116130">MWRVSRLAVSRASAELRREHKDYLENLVGLRLCGCNRRSSTAAAAVVSASGEHSPELGRLIEARVLSKNLSAFSAKPSVVLPASSPTALEQSVSTLDTALLNAVHWPWLANQLFHLLPVDSSQNRIDAVKAGGQQALDNEWSYRSNGFSGATVPQNLDIDKELWEYVRIKKLDSSVISEASSHLQENSSHIQKRSLYARQRKIETEAWQLAAKEYKDLMVEMCRRKLAPNLPFAKSLLLGWFEPLRDAITAELRSIEAGEYREDRSVYGPYVKQLPADMLAVITMHRLMGLLMHDTDAGAVRLVYAALQIGDAVEQEAKIFRLFKKPGRKKKDKLEINVEDAAAKKKVQKKVKEMIKQQKHRRAKKLLNEADDSNSWGTVIHAKVGCRLIEIMLEAAFVQPPAGQSLDDTAELRPAFRHTMHTSTTKRGFGRRYGVIECDPLVKQEIDKSVRHMVIPYMPMLVPPRQWKGYSNGGHLYLRSYVMRTHGAKQQKEAVKKTSKKHLQYVYEALDTLGSTRWRINKVVLDAVETIWKDGGRLADLVDCDSVIVPAKPEIEDEEVIRSWRRLAAKAKRINSERHSQKCDTELKLNVSRKLRDEEGFYYPHNLDFRGRAYPMHPHLNHLGSDMCRGILEFAEGRPLGSTGLHWLKIHLANVFANGIDKLSFDGRIAFVDTQLDNILDSAERPLEGERWWLGAEDPFQCLAACIDLSNALRSGNVENYISHLPIHQDGSCNGLQHYAALGRDRVGAQSVNLISGEAPADVYSGIATRVRAIIEKEAVKDPSSSQSAASARLLLGQVDRKLVKQTVMTSVYGVTFIGARTQIMNRLKERSTITDDAELYRAACYAAKITLEALGQMFKEARCIMGWLGDCAKIIASEGEAVRWHTPLGLPVVQPYRKPGRIMVKTSLQVLALRKDDQQPVMVQRQRSAFPPNFVHSLDGSHMMMTAVACKNAGLTFAGVHDSFWTHAGNVEQMNRILREKFVELYNQPILEELLKSFEKRFPNLEFPPVPDRGDLDLNEVLKAPYFFN</sequence>
<keyword evidence="2" id="KW-1185">Reference proteome</keyword>
<accession>A0ACC2ARM2</accession>
<evidence type="ECO:0000313" key="2">
    <source>
        <dbReference type="Proteomes" id="UP001162992"/>
    </source>
</evidence>
<comment type="caution">
    <text evidence="1">The sequence shown here is derived from an EMBL/GenBank/DDBJ whole genome shotgun (WGS) entry which is preliminary data.</text>
</comment>
<dbReference type="Proteomes" id="UP001162992">
    <property type="component" value="Chromosome 20"/>
</dbReference>
<evidence type="ECO:0000313" key="1">
    <source>
        <dbReference type="EMBL" id="KAJ7520204.1"/>
    </source>
</evidence>
<gene>
    <name evidence="1" type="ORF">O6H91_20G072100</name>
</gene>
<reference evidence="2" key="1">
    <citation type="journal article" date="2024" name="Proc. Natl. Acad. Sci. U.S.A.">
        <title>Extraordinary preservation of gene collinearity over three hundred million years revealed in homosporous lycophytes.</title>
        <authorList>
            <person name="Li C."/>
            <person name="Wickell D."/>
            <person name="Kuo L.Y."/>
            <person name="Chen X."/>
            <person name="Nie B."/>
            <person name="Liao X."/>
            <person name="Peng D."/>
            <person name="Ji J."/>
            <person name="Jenkins J."/>
            <person name="Williams M."/>
            <person name="Shu S."/>
            <person name="Plott C."/>
            <person name="Barry K."/>
            <person name="Rajasekar S."/>
            <person name="Grimwood J."/>
            <person name="Han X."/>
            <person name="Sun S."/>
            <person name="Hou Z."/>
            <person name="He W."/>
            <person name="Dai G."/>
            <person name="Sun C."/>
            <person name="Schmutz J."/>
            <person name="Leebens-Mack J.H."/>
            <person name="Li F.W."/>
            <person name="Wang L."/>
        </authorList>
    </citation>
    <scope>NUCLEOTIDE SEQUENCE [LARGE SCALE GENOMIC DNA]</scope>
    <source>
        <strain evidence="2">cv. PW_Plant_1</strain>
    </source>
</reference>